<evidence type="ECO:0000313" key="5">
    <source>
        <dbReference type="Proteomes" id="UP001318040"/>
    </source>
</evidence>
<comment type="subcellular location">
    <subcellularLocation>
        <location evidence="1">Nucleus</location>
    </subcellularLocation>
</comment>
<dbReference type="AlphaFoldDB" id="A0AAJ7TKZ6"/>
<dbReference type="PANTHER" id="PTHR47507:SF6">
    <property type="entry name" value="BARRIER-TO-AUTOINTEGRATION FACTOR"/>
    <property type="match status" value="1"/>
</dbReference>
<dbReference type="SUPFAM" id="SSF47798">
    <property type="entry name" value="Barrier-to-autointegration factor, BAF"/>
    <property type="match status" value="1"/>
</dbReference>
<protein>
    <recommendedName>
        <fullName evidence="3">Barrier-to-autointegration factor-like protein</fullName>
    </recommendedName>
    <alternativeName>
        <fullName evidence="4">Barrier-to-autointegration factor 2</fullName>
    </alternativeName>
</protein>
<dbReference type="SMART" id="SM01023">
    <property type="entry name" value="BAF"/>
    <property type="match status" value="1"/>
</dbReference>
<name>A0AAJ7TKZ6_PETMA</name>
<dbReference type="InterPro" id="IPR051387">
    <property type="entry name" value="BAF"/>
</dbReference>
<sequence>MPGNPSRSRRTSARASFRLSVSVPSCCTIASWPRESFHVADVALLAAPSTTAARVEGTRSCEAPPADPRLRRRSCCSTKVHADNTMSSTSLKHKMFIMEPMGEKLITTLPGINRQRGTQLKKEGFDKAFMVLGQFLLLRKNEELFKEWLMYTCEASSRQASQCFKCLMDWCDAFL</sequence>
<keyword evidence="2" id="KW-0539">Nucleus</keyword>
<dbReference type="InterPro" id="IPR004122">
    <property type="entry name" value="BAF_prot"/>
</dbReference>
<dbReference type="PANTHER" id="PTHR47507">
    <property type="entry name" value="BARRIER TO AUTOINTEGRATION FACTOR 2"/>
    <property type="match status" value="1"/>
</dbReference>
<dbReference type="GO" id="GO:0051276">
    <property type="term" value="P:chromosome organization"/>
    <property type="evidence" value="ECO:0007669"/>
    <property type="project" value="TreeGrafter"/>
</dbReference>
<dbReference type="Proteomes" id="UP001318040">
    <property type="component" value="Chromosome 29"/>
</dbReference>
<dbReference type="InterPro" id="IPR036617">
    <property type="entry name" value="BAF_sf"/>
</dbReference>
<proteinExistence type="predicted"/>
<organism evidence="5 6">
    <name type="scientific">Petromyzon marinus</name>
    <name type="common">Sea lamprey</name>
    <dbReference type="NCBI Taxonomy" id="7757"/>
    <lineage>
        <taxon>Eukaryota</taxon>
        <taxon>Metazoa</taxon>
        <taxon>Chordata</taxon>
        <taxon>Craniata</taxon>
        <taxon>Vertebrata</taxon>
        <taxon>Cyclostomata</taxon>
        <taxon>Hyperoartia</taxon>
        <taxon>Petromyzontiformes</taxon>
        <taxon>Petromyzontidae</taxon>
        <taxon>Petromyzon</taxon>
    </lineage>
</organism>
<reference evidence="6" key="1">
    <citation type="submission" date="2025-08" db="UniProtKB">
        <authorList>
            <consortium name="RefSeq"/>
        </authorList>
    </citation>
    <scope>IDENTIFICATION</scope>
    <source>
        <tissue evidence="6">Sperm</tissue>
    </source>
</reference>
<dbReference type="GeneID" id="116947309"/>
<keyword evidence="5" id="KW-1185">Reference proteome</keyword>
<dbReference type="FunFam" id="1.10.150.40:FF:000002">
    <property type="entry name" value="Barrier to autointegration factor 2"/>
    <property type="match status" value="1"/>
</dbReference>
<evidence type="ECO:0000313" key="6">
    <source>
        <dbReference type="RefSeq" id="XP_032818776.1"/>
    </source>
</evidence>
<dbReference type="Pfam" id="PF02961">
    <property type="entry name" value="SAM_BAF"/>
    <property type="match status" value="1"/>
</dbReference>
<evidence type="ECO:0000256" key="2">
    <source>
        <dbReference type="ARBA" id="ARBA00023242"/>
    </source>
</evidence>
<dbReference type="KEGG" id="pmrn:116947309"/>
<dbReference type="Gene3D" id="1.10.150.40">
    <property type="entry name" value="Barrier-to-autointegration factor, BAF"/>
    <property type="match status" value="1"/>
</dbReference>
<dbReference type="GO" id="GO:0003677">
    <property type="term" value="F:DNA binding"/>
    <property type="evidence" value="ECO:0007669"/>
    <property type="project" value="InterPro"/>
</dbReference>
<gene>
    <name evidence="6" type="primary">LOC116947309</name>
</gene>
<evidence type="ECO:0000256" key="4">
    <source>
        <dbReference type="ARBA" id="ARBA00079764"/>
    </source>
</evidence>
<dbReference type="RefSeq" id="XP_032818776.1">
    <property type="nucleotide sequence ID" value="XM_032962885.1"/>
</dbReference>
<dbReference type="GO" id="GO:0005634">
    <property type="term" value="C:nucleus"/>
    <property type="evidence" value="ECO:0007669"/>
    <property type="project" value="UniProtKB-SubCell"/>
</dbReference>
<evidence type="ECO:0000256" key="1">
    <source>
        <dbReference type="ARBA" id="ARBA00004123"/>
    </source>
</evidence>
<accession>A0AAJ7TKZ6</accession>
<evidence type="ECO:0000256" key="3">
    <source>
        <dbReference type="ARBA" id="ARBA00074730"/>
    </source>
</evidence>
<dbReference type="GO" id="GO:0000793">
    <property type="term" value="C:condensed chromosome"/>
    <property type="evidence" value="ECO:0007669"/>
    <property type="project" value="TreeGrafter"/>
</dbReference>